<proteinExistence type="predicted"/>
<name>A0A8H4TVE1_9HYPO</name>
<protein>
    <submittedName>
        <fullName evidence="2">Uncharacterized protein</fullName>
    </submittedName>
</protein>
<dbReference type="AlphaFoldDB" id="A0A8H4TVE1"/>
<evidence type="ECO:0000313" key="3">
    <source>
        <dbReference type="Proteomes" id="UP000622797"/>
    </source>
</evidence>
<dbReference type="OrthoDB" id="428577at2759"/>
<sequence>MKSTSTQPGSSSIAAGSAQTITQPPSNLEDALRSSNIEAVVAFLDGRFDQASSGDYAWIRELRDVGYTNLELAQLLHQNVRDSPWIYFEPSPPTFNLIKLDQHLPGCAHHMPRPESYDALQPRPELNTGSEVIRAVEEGCGLGGISPSSRNENSWNGTVDFQDHNSKASIRYGAPESSTDPLFDLSRRLGVIARSFRSAIVALIVSCIISLEGLPSFSSPAETLHMASLALQFLCLGFLSYVQGHIGKLHPFFLDTPLERVTLLGTQASPSAPGPYLSAHPVELTCLSSMCQGPVIAFSGTESQSNLDLVTGQQRYDVQARPEDILDTWGPGELISRPTSPGMLLAIKVGDGYIRPSQWNQDETVKYHWDHSFASTSNPFRLDLKDEILIGSLVVPNSGCMNDEKRCWKASSHRFNELGTYNSYSEMTEHEIGFQGGPENFAITANRTWAKRRGKTIKERNFETGNYKTLSFLEFYWGVRVSFCTGVAQRVLLRQLVADLLPAFADCNQDPASKDHWESLMLQYDISGQFQSQEVLLAWLTSLPYNPRHFVLNLIQQILETLKCTGLSPDARHFSVAWPQSGFINQCLRVPVTKGHNRWIPMLADSADCATFAYISNTCLEAGKLRCRGPNPEWEGQIHMLETAVCCADGPDPWALCPEQTYFFQKVDNTLFWVRAQKDSNVAKLPLGISLVREIAIRSVPRDVIQRILVAEERRRRRCLREKNVA</sequence>
<evidence type="ECO:0000256" key="1">
    <source>
        <dbReference type="SAM" id="MobiDB-lite"/>
    </source>
</evidence>
<evidence type="ECO:0000313" key="2">
    <source>
        <dbReference type="EMBL" id="KAF4964873.1"/>
    </source>
</evidence>
<reference evidence="2" key="2">
    <citation type="submission" date="2020-05" db="EMBL/GenBank/DDBJ databases">
        <authorList>
            <person name="Kim H.-S."/>
            <person name="Proctor R.H."/>
            <person name="Brown D.W."/>
        </authorList>
    </citation>
    <scope>NUCLEOTIDE SEQUENCE</scope>
    <source>
        <strain evidence="2">NRRL 20472</strain>
    </source>
</reference>
<organism evidence="2 3">
    <name type="scientific">Fusarium sarcochroum</name>
    <dbReference type="NCBI Taxonomy" id="1208366"/>
    <lineage>
        <taxon>Eukaryota</taxon>
        <taxon>Fungi</taxon>
        <taxon>Dikarya</taxon>
        <taxon>Ascomycota</taxon>
        <taxon>Pezizomycotina</taxon>
        <taxon>Sordariomycetes</taxon>
        <taxon>Hypocreomycetidae</taxon>
        <taxon>Hypocreales</taxon>
        <taxon>Nectriaceae</taxon>
        <taxon>Fusarium</taxon>
        <taxon>Fusarium lateritium species complex</taxon>
    </lineage>
</organism>
<reference evidence="2" key="1">
    <citation type="journal article" date="2020" name="BMC Genomics">
        <title>Correction to: Identification and distribution of gene clusters required for synthesis of sphingolipid metabolism inhibitors in diverse species of the filamentous fungus Fusarium.</title>
        <authorList>
            <person name="Kim H.S."/>
            <person name="Lohmar J.M."/>
            <person name="Busman M."/>
            <person name="Brown D.W."/>
            <person name="Naumann T.A."/>
            <person name="Divon H.H."/>
            <person name="Lysoe E."/>
            <person name="Uhlig S."/>
            <person name="Proctor R.H."/>
        </authorList>
    </citation>
    <scope>NUCLEOTIDE SEQUENCE</scope>
    <source>
        <strain evidence="2">NRRL 20472</strain>
    </source>
</reference>
<accession>A0A8H4TVE1</accession>
<dbReference type="EMBL" id="JABEXW010000385">
    <property type="protein sequence ID" value="KAF4964873.1"/>
    <property type="molecule type" value="Genomic_DNA"/>
</dbReference>
<dbReference type="Proteomes" id="UP000622797">
    <property type="component" value="Unassembled WGS sequence"/>
</dbReference>
<feature type="region of interest" description="Disordered" evidence="1">
    <location>
        <begin position="1"/>
        <end position="28"/>
    </location>
</feature>
<comment type="caution">
    <text evidence="2">The sequence shown here is derived from an EMBL/GenBank/DDBJ whole genome shotgun (WGS) entry which is preliminary data.</text>
</comment>
<gene>
    <name evidence="2" type="ORF">FSARC_7265</name>
</gene>
<keyword evidence="3" id="KW-1185">Reference proteome</keyword>
<feature type="compositionally biased region" description="Polar residues" evidence="1">
    <location>
        <begin position="1"/>
        <end position="26"/>
    </location>
</feature>